<keyword evidence="4" id="KW-1185">Reference proteome</keyword>
<dbReference type="RefSeq" id="WP_152892399.1">
    <property type="nucleotide sequence ID" value="NZ_WHJC01000548.1"/>
</dbReference>
<dbReference type="Proteomes" id="UP000430345">
    <property type="component" value="Unassembled WGS sequence"/>
</dbReference>
<keyword evidence="2" id="KW-0812">Transmembrane</keyword>
<name>A0A6I1MYS3_9CLOT</name>
<feature type="transmembrane region" description="Helical" evidence="2">
    <location>
        <begin position="21"/>
        <end position="44"/>
    </location>
</feature>
<gene>
    <name evidence="3" type="ORF">GBZ86_16250</name>
</gene>
<dbReference type="InterPro" id="IPR024623">
    <property type="entry name" value="YtxH"/>
</dbReference>
<evidence type="ECO:0000313" key="3">
    <source>
        <dbReference type="EMBL" id="MPQ45269.1"/>
    </source>
</evidence>
<feature type="coiled-coil region" evidence="1">
    <location>
        <begin position="67"/>
        <end position="101"/>
    </location>
</feature>
<accession>A0A6I1MYS3</accession>
<protein>
    <submittedName>
        <fullName evidence="3">YtxH domain-containing protein</fullName>
    </submittedName>
</protein>
<dbReference type="PANTHER" id="PTHR35792">
    <property type="entry name" value="GENERAL STRESS PROTEIN"/>
    <property type="match status" value="1"/>
</dbReference>
<dbReference type="OrthoDB" id="308333at2"/>
<evidence type="ECO:0000256" key="2">
    <source>
        <dbReference type="SAM" id="Phobius"/>
    </source>
</evidence>
<sequence length="139" mass="15621">MGLYKLIEKKKKAARRKQKAKVAKYATLTAVIGAIGVTSGVLFAPKSGKETRNDIAEKAKKVKGHAKEKAKSIKENLNEKVNDKKEEVKVAKEKISEYLAQKKHKKSEKPSIELLNDNEAIENKNIHENVKNDEEVVKE</sequence>
<dbReference type="AlphaFoldDB" id="A0A6I1MYS3"/>
<evidence type="ECO:0000313" key="4">
    <source>
        <dbReference type="Proteomes" id="UP000430345"/>
    </source>
</evidence>
<keyword evidence="1" id="KW-0175">Coiled coil</keyword>
<dbReference type="Pfam" id="PF12732">
    <property type="entry name" value="YtxH"/>
    <property type="match status" value="1"/>
</dbReference>
<keyword evidence="2" id="KW-1133">Transmembrane helix</keyword>
<evidence type="ECO:0000256" key="1">
    <source>
        <dbReference type="SAM" id="Coils"/>
    </source>
</evidence>
<dbReference type="InterPro" id="IPR052928">
    <property type="entry name" value="Desiccation-related_membrane"/>
</dbReference>
<dbReference type="EMBL" id="WHJC01000548">
    <property type="protein sequence ID" value="MPQ45269.1"/>
    <property type="molecule type" value="Genomic_DNA"/>
</dbReference>
<keyword evidence="2" id="KW-0472">Membrane</keyword>
<comment type="caution">
    <text evidence="3">The sequence shown here is derived from an EMBL/GenBank/DDBJ whole genome shotgun (WGS) entry which is preliminary data.</text>
</comment>
<dbReference type="PANTHER" id="PTHR35792:SF2">
    <property type="entry name" value="GENERAL STRESS PROTEIN"/>
    <property type="match status" value="1"/>
</dbReference>
<reference evidence="3 4" key="1">
    <citation type="submission" date="2019-10" db="EMBL/GenBank/DDBJ databases">
        <title>The Genome Sequence of Clostridium tarantellae Isolated from Fish Brain.</title>
        <authorList>
            <person name="Bano L."/>
            <person name="Kiel M."/>
            <person name="Sales G."/>
            <person name="Doxey A.C."/>
            <person name="Mansfield M.J."/>
            <person name="Schiavone M."/>
            <person name="Rossetto O."/>
            <person name="Pirazzini M."/>
            <person name="Dobrindt U."/>
            <person name="Montecucco C."/>
        </authorList>
    </citation>
    <scope>NUCLEOTIDE SEQUENCE [LARGE SCALE GENOMIC DNA]</scope>
    <source>
        <strain evidence="3 4">DSM 3997</strain>
    </source>
</reference>
<proteinExistence type="predicted"/>
<organism evidence="3 4">
    <name type="scientific">Clostridium tarantellae</name>
    <dbReference type="NCBI Taxonomy" id="39493"/>
    <lineage>
        <taxon>Bacteria</taxon>
        <taxon>Bacillati</taxon>
        <taxon>Bacillota</taxon>
        <taxon>Clostridia</taxon>
        <taxon>Eubacteriales</taxon>
        <taxon>Clostridiaceae</taxon>
        <taxon>Clostridium</taxon>
    </lineage>
</organism>